<dbReference type="InterPro" id="IPR044827">
    <property type="entry name" value="GBF-like"/>
</dbReference>
<feature type="compositionally biased region" description="Low complexity" evidence="2">
    <location>
        <begin position="56"/>
        <end position="69"/>
    </location>
</feature>
<dbReference type="GO" id="GO:0003700">
    <property type="term" value="F:DNA-binding transcription factor activity"/>
    <property type="evidence" value="ECO:0007669"/>
    <property type="project" value="InterPro"/>
</dbReference>
<keyword evidence="4" id="KW-1185">Reference proteome</keyword>
<feature type="compositionally biased region" description="Basic and acidic residues" evidence="2">
    <location>
        <begin position="1"/>
        <end position="12"/>
    </location>
</feature>
<dbReference type="EMBL" id="NMUH01000652">
    <property type="protein sequence ID" value="MQL82761.1"/>
    <property type="molecule type" value="Genomic_DNA"/>
</dbReference>
<dbReference type="PANTHER" id="PTHR45967:SF38">
    <property type="entry name" value="G-BOX-BINDING FACTOR 2"/>
    <property type="match status" value="1"/>
</dbReference>
<keyword evidence="1" id="KW-0175">Coiled coil</keyword>
<protein>
    <submittedName>
        <fullName evidence="3">Uncharacterized protein</fullName>
    </submittedName>
</protein>
<dbReference type="GO" id="GO:0005634">
    <property type="term" value="C:nucleus"/>
    <property type="evidence" value="ECO:0007669"/>
    <property type="project" value="TreeGrafter"/>
</dbReference>
<reference evidence="3" key="1">
    <citation type="submission" date="2017-07" db="EMBL/GenBank/DDBJ databases">
        <title>Taro Niue Genome Assembly and Annotation.</title>
        <authorList>
            <person name="Atibalentja N."/>
            <person name="Keating K."/>
            <person name="Fields C.J."/>
        </authorList>
    </citation>
    <scope>NUCLEOTIDE SEQUENCE</scope>
    <source>
        <strain evidence="3">Niue_2</strain>
        <tissue evidence="3">Leaf</tissue>
    </source>
</reference>
<dbReference type="Proteomes" id="UP000652761">
    <property type="component" value="Unassembled WGS sequence"/>
</dbReference>
<name>A0A843UH81_COLES</name>
<evidence type="ECO:0000313" key="3">
    <source>
        <dbReference type="EMBL" id="MQL82761.1"/>
    </source>
</evidence>
<accession>A0A843UH81</accession>
<comment type="caution">
    <text evidence="3">The sequence shown here is derived from an EMBL/GenBank/DDBJ whole genome shotgun (WGS) entry which is preliminary data.</text>
</comment>
<evidence type="ECO:0000256" key="1">
    <source>
        <dbReference type="SAM" id="Coils"/>
    </source>
</evidence>
<feature type="compositionally biased region" description="Basic residues" evidence="2">
    <location>
        <begin position="13"/>
        <end position="29"/>
    </location>
</feature>
<organism evidence="3 4">
    <name type="scientific">Colocasia esculenta</name>
    <name type="common">Wild taro</name>
    <name type="synonym">Arum esculentum</name>
    <dbReference type="NCBI Taxonomy" id="4460"/>
    <lineage>
        <taxon>Eukaryota</taxon>
        <taxon>Viridiplantae</taxon>
        <taxon>Streptophyta</taxon>
        <taxon>Embryophyta</taxon>
        <taxon>Tracheophyta</taxon>
        <taxon>Spermatophyta</taxon>
        <taxon>Magnoliopsida</taxon>
        <taxon>Liliopsida</taxon>
        <taxon>Araceae</taxon>
        <taxon>Aroideae</taxon>
        <taxon>Colocasieae</taxon>
        <taxon>Colocasia</taxon>
    </lineage>
</organism>
<evidence type="ECO:0000256" key="2">
    <source>
        <dbReference type="SAM" id="MobiDB-lite"/>
    </source>
</evidence>
<feature type="compositionally biased region" description="Polar residues" evidence="2">
    <location>
        <begin position="133"/>
        <end position="150"/>
    </location>
</feature>
<dbReference type="AlphaFoldDB" id="A0A843UH81"/>
<proteinExistence type="predicted"/>
<feature type="non-terminal residue" evidence="3">
    <location>
        <position position="1"/>
    </location>
</feature>
<feature type="region of interest" description="Disordered" evidence="2">
    <location>
        <begin position="1"/>
        <end position="113"/>
    </location>
</feature>
<evidence type="ECO:0000313" key="4">
    <source>
        <dbReference type="Proteomes" id="UP000652761"/>
    </source>
</evidence>
<gene>
    <name evidence="3" type="ORF">Taro_015242</name>
</gene>
<dbReference type="PANTHER" id="PTHR45967">
    <property type="entry name" value="G-BOX-BINDING FACTOR 3-RELATED"/>
    <property type="match status" value="1"/>
</dbReference>
<feature type="coiled-coil region" evidence="1">
    <location>
        <begin position="225"/>
        <end position="273"/>
    </location>
</feature>
<feature type="compositionally biased region" description="Basic and acidic residues" evidence="2">
    <location>
        <begin position="156"/>
        <end position="165"/>
    </location>
</feature>
<sequence length="332" mass="34754">GVEGEREAETAARLRKRSWWRGRRGRRWRPAGLVGATAAGDSGSGGGSRRSRSRGRSSAAAAMAGKAASNMASRETEATPLEGSDQGSKKASNGSLGNGGLGDGNKVHSSSVNTDPLGNAGFLTKGCGNGDKATSGSVNVDPSLSCTISDESGGEEFSRNSRDDEINPCDLSISGTRSCDQMFPDLVVSAPLKVAPNLPATNKGVGLWNHSQVNGGQNTVVKLNLILTKKECEDLSMQVAELNTQNGDLRAEIDQLNMECKKLEAENASIVEELKQLYGPSVLAATEGEEQSMSAIRILGVECNGHGPERGNLVPMVYQNVITLPPSNGEGQ</sequence>
<feature type="region of interest" description="Disordered" evidence="2">
    <location>
        <begin position="133"/>
        <end position="165"/>
    </location>
</feature>
<dbReference type="GO" id="GO:0043565">
    <property type="term" value="F:sequence-specific DNA binding"/>
    <property type="evidence" value="ECO:0007669"/>
    <property type="project" value="InterPro"/>
</dbReference>